<evidence type="ECO:0000256" key="1">
    <source>
        <dbReference type="ARBA" id="ARBA00008520"/>
    </source>
</evidence>
<gene>
    <name evidence="5" type="ORF">EH198_21485</name>
</gene>
<sequence length="441" mass="48465">MQRGRYFMKKKLGLVMLSTLMMFTLAACGGNAATNSGNQSSNVTGSQTNTDETAAMDELKPEEGAELRLWTFITDLKPFTDYALKEFEQKYNIKVTVEDVGYWDSIKRLSTDGPAGVGADVFGLQTPDVANAVQSGLVLPNDYFEEDTKSMNKPDTIAAATHDGILYGYPWNVYTFSLYYNKDLVKDAKLETWDDIIAFSKKFNDVKNNKFGFLYEPKTSAFDVAFMTGYGGYIFGNNETDVNDIGINNEGSVKGMQFIQSLREIIPLELADVTNNLKEGLWSQGKLAINMDGSWAIGEHNKQPFPVGVLPMPKLAGGENAMPLAGSTGYYVSSYSKYPNAAKLLAHFITTKEMQIKNNELTGALPAADVTGTEQGMRNDELTQGFLKQIASSHRFPGLYETKYVWPALDAAIADVWKGGDPKAALDKAAGKLKTDIANQK</sequence>
<dbReference type="PANTHER" id="PTHR30061">
    <property type="entry name" value="MALTOSE-BINDING PERIPLASMIC PROTEIN"/>
    <property type="match status" value="1"/>
</dbReference>
<keyword evidence="2" id="KW-0813">Transport</keyword>
<keyword evidence="3 4" id="KW-0732">Signal</keyword>
<evidence type="ECO:0000256" key="2">
    <source>
        <dbReference type="ARBA" id="ARBA00022448"/>
    </source>
</evidence>
<comment type="similarity">
    <text evidence="1">Belongs to the bacterial solute-binding protein 1 family.</text>
</comment>
<dbReference type="PROSITE" id="PS51257">
    <property type="entry name" value="PROKAR_LIPOPROTEIN"/>
    <property type="match status" value="1"/>
</dbReference>
<dbReference type="SUPFAM" id="SSF53850">
    <property type="entry name" value="Periplasmic binding protein-like II"/>
    <property type="match status" value="1"/>
</dbReference>
<dbReference type="GO" id="GO:0042956">
    <property type="term" value="P:maltodextrin transmembrane transport"/>
    <property type="evidence" value="ECO:0007669"/>
    <property type="project" value="TreeGrafter"/>
</dbReference>
<organism evidence="5 6">
    <name type="scientific">Paenibacillus rhizophilus</name>
    <dbReference type="NCBI Taxonomy" id="1850366"/>
    <lineage>
        <taxon>Bacteria</taxon>
        <taxon>Bacillati</taxon>
        <taxon>Bacillota</taxon>
        <taxon>Bacilli</taxon>
        <taxon>Bacillales</taxon>
        <taxon>Paenibacillaceae</taxon>
        <taxon>Paenibacillus</taxon>
    </lineage>
</organism>
<dbReference type="Proteomes" id="UP000282529">
    <property type="component" value="Unassembled WGS sequence"/>
</dbReference>
<protein>
    <submittedName>
        <fullName evidence="5">Extracellular solute-binding protein</fullName>
    </submittedName>
</protein>
<feature type="chain" id="PRO_5039191125" evidence="4">
    <location>
        <begin position="27"/>
        <end position="441"/>
    </location>
</feature>
<dbReference type="InterPro" id="IPR006059">
    <property type="entry name" value="SBP"/>
</dbReference>
<dbReference type="Pfam" id="PF13416">
    <property type="entry name" value="SBP_bac_8"/>
    <property type="match status" value="1"/>
</dbReference>
<keyword evidence="6" id="KW-1185">Reference proteome</keyword>
<dbReference type="PANTHER" id="PTHR30061:SF50">
    <property type="entry name" value="MALTOSE_MALTODEXTRIN-BINDING PERIPLASMIC PROTEIN"/>
    <property type="match status" value="1"/>
</dbReference>
<dbReference type="EMBL" id="RQPI01000018">
    <property type="protein sequence ID" value="RQW08727.1"/>
    <property type="molecule type" value="Genomic_DNA"/>
</dbReference>
<proteinExistence type="inferred from homology"/>
<evidence type="ECO:0000256" key="4">
    <source>
        <dbReference type="SAM" id="SignalP"/>
    </source>
</evidence>
<dbReference type="AlphaFoldDB" id="A0A3N9NZN4"/>
<dbReference type="GO" id="GO:1901982">
    <property type="term" value="F:maltose binding"/>
    <property type="evidence" value="ECO:0007669"/>
    <property type="project" value="TreeGrafter"/>
</dbReference>
<dbReference type="OrthoDB" id="9766758at2"/>
<evidence type="ECO:0000313" key="6">
    <source>
        <dbReference type="Proteomes" id="UP000282529"/>
    </source>
</evidence>
<dbReference type="GO" id="GO:0055052">
    <property type="term" value="C:ATP-binding cassette (ABC) transporter complex, substrate-binding subunit-containing"/>
    <property type="evidence" value="ECO:0007669"/>
    <property type="project" value="TreeGrafter"/>
</dbReference>
<name>A0A3N9NZN4_9BACL</name>
<reference evidence="5 6" key="1">
    <citation type="submission" date="2018-11" db="EMBL/GenBank/DDBJ databases">
        <title>Genome sequence of strain 7197.</title>
        <authorList>
            <person name="Gao J."/>
            <person name="Sun J."/>
        </authorList>
    </citation>
    <scope>NUCLEOTIDE SEQUENCE [LARGE SCALE GENOMIC DNA]</scope>
    <source>
        <strain evidence="5 6">7197</strain>
    </source>
</reference>
<comment type="caution">
    <text evidence="5">The sequence shown here is derived from an EMBL/GenBank/DDBJ whole genome shotgun (WGS) entry which is preliminary data.</text>
</comment>
<feature type="signal peptide" evidence="4">
    <location>
        <begin position="1"/>
        <end position="26"/>
    </location>
</feature>
<dbReference type="GO" id="GO:0015768">
    <property type="term" value="P:maltose transport"/>
    <property type="evidence" value="ECO:0007669"/>
    <property type="project" value="TreeGrafter"/>
</dbReference>
<evidence type="ECO:0000313" key="5">
    <source>
        <dbReference type="EMBL" id="RQW08727.1"/>
    </source>
</evidence>
<evidence type="ECO:0000256" key="3">
    <source>
        <dbReference type="ARBA" id="ARBA00022729"/>
    </source>
</evidence>
<dbReference type="Gene3D" id="3.40.190.10">
    <property type="entry name" value="Periplasmic binding protein-like II"/>
    <property type="match status" value="2"/>
</dbReference>
<accession>A0A3N9NZN4</accession>